<protein>
    <submittedName>
        <fullName evidence="1">T30E16.4</fullName>
    </submittedName>
</protein>
<reference evidence="1" key="1">
    <citation type="submission" date="1999-09" db="EMBL/GenBank/DDBJ databases">
        <title>Genomic sequence for Arabidopsis thaliana BAC T30E16 from chromosome I.</title>
        <authorList>
            <person name="Chao Q."/>
            <person name="Brooks S."/>
            <person name="Buehler E."/>
            <person name="Dunn P."/>
            <person name="Khan S."/>
            <person name="Kim C."/>
            <person name="Shinn P."/>
            <person name="Altafi H."/>
            <person name="Araujo R."/>
            <person name="Conn L."/>
            <person name="Conway A.B."/>
            <person name="Gonzalez A."/>
            <person name="Hansen N.F."/>
            <person name="Huizar L."/>
            <person name="Kremenetskaia I."/>
            <person name="Lenz C."/>
            <person name="Li J."/>
            <person name="Liu S."/>
            <person name="Luros S."/>
            <person name="Rowley D."/>
            <person name="Schwartz J."/>
            <person name="Toriumi M."/>
            <person name="Vysotskaia V."/>
            <person name="Yu G."/>
            <person name="Davis R.W."/>
            <person name="Federspiel N.A."/>
            <person name="Theologis A."/>
            <person name="Ecker J.R."/>
        </authorList>
    </citation>
    <scope>NUCLEOTIDE SEQUENCE</scope>
</reference>
<proteinExistence type="predicted"/>
<name>Q9LQ67_ARATH</name>
<organism evidence="1">
    <name type="scientific">Arabidopsis thaliana</name>
    <name type="common">Mouse-ear cress</name>
    <dbReference type="NCBI Taxonomy" id="3702"/>
    <lineage>
        <taxon>Eukaryota</taxon>
        <taxon>Viridiplantae</taxon>
        <taxon>Streptophyta</taxon>
        <taxon>Embryophyta</taxon>
        <taxon>Tracheophyta</taxon>
        <taxon>Spermatophyta</taxon>
        <taxon>Magnoliopsida</taxon>
        <taxon>eudicotyledons</taxon>
        <taxon>Gunneridae</taxon>
        <taxon>Pentapetalae</taxon>
        <taxon>rosids</taxon>
        <taxon>malvids</taxon>
        <taxon>Brassicales</taxon>
        <taxon>Brassicaceae</taxon>
        <taxon>Camelineae</taxon>
        <taxon>Arabidopsis</taxon>
    </lineage>
</organism>
<reference evidence="1" key="3">
    <citation type="submission" date="2000-06" db="EMBL/GenBank/DDBJ databases">
        <authorList>
            <person name="Cheuk R."/>
            <person name="Shinn P."/>
            <person name="Brooks S."/>
            <person name="Buehler E."/>
            <person name="Chao Q."/>
            <person name="Johnson-Hopson C."/>
            <person name="Khan S."/>
            <person name="Kim C."/>
            <person name="Altafi H."/>
            <person name="Bei B."/>
            <person name="Chin C."/>
            <person name="Chiou J."/>
            <person name="Choi E."/>
            <person name="Conn L."/>
            <person name="Conway A."/>
            <person name="Gonzalez A."/>
            <person name="Hansen N."/>
            <person name="Howing B."/>
            <person name="Koo T."/>
            <person name="Lam B."/>
            <person name="Lee J."/>
            <person name="Lenz C."/>
            <person name="Li J."/>
            <person name="Liu A."/>
            <person name="Liu J."/>
            <person name="Liu S."/>
            <person name="Mukharsky N."/>
            <person name="Nguyen M."/>
            <person name="Palm C."/>
            <person name="Pham P."/>
            <person name="Sakano H."/>
            <person name="Schwartz J."/>
            <person name="Southwick A."/>
            <person name="Thaveri A."/>
            <person name="Toriumi M."/>
            <person name="Vaysberg M."/>
            <person name="Yu G."/>
            <person name="Davis R."/>
            <person name="Federspiel N."/>
            <person name="Theologis A."/>
            <person name="Ecker J."/>
        </authorList>
    </citation>
    <scope>NUCLEOTIDE SEQUENCE</scope>
</reference>
<sequence>MLPFPVKPYNVFEWMLPAERTRQLYFLGRIYPHQIYLYVRAVCSKIFLIFSGILRRTIIHECKSAVIEVSPLRLTQHAKILPTLKQIRSKICALFYLSLASNSAKIKIEERVKDRERKTLFDHEIQNHRRVEKMLNDGEVTPSRHEILSMVKKHSKSLGKTSLDEQDASDVEMDSNFWHGVFDVYFVRCMESRRRQDDDLLFFVRKLSCKSYGLTENEDAPAPYFVRRWAPKLDELLGESLAEVDWRKSFYLNMIAHTSFTVTVAICSNEALKTYQGSKDTKLSPIYKVVKTVYASPSRVNFHLDSKKASIVAFLIPMFVLLEFEVETTPAYPEICFAVDDFDSTFDAVDPDNIISTTSCGALTSSPYLSLVPAIYYLLQRIGLSSSLVLLRRRGVLTDKDHCYCVLLNSHDGAAFPSATVKDSSDSNTNADPRTVKDPKRNMSVVSLMLATVTLFSGFVSYQMVREAYEGGRNRFGSLLSLGHITGKADRLYMRGPGGRGEVEVAVSGVVGTFHFLCLNGSLFSYQSQVVLGPVSPMSSKKSIDLGSIFRKAASVASVAAKHAIAAATASYDEDEMFPLKCCLMQLHQSTWSSTLWNEA</sequence>
<dbReference type="Pfam" id="PF09741">
    <property type="entry name" value="DUF2045"/>
    <property type="match status" value="2"/>
</dbReference>
<dbReference type="AlphaFoldDB" id="Q9LQ67"/>
<evidence type="ECO:0000313" key="1">
    <source>
        <dbReference type="EMBL" id="AAF79743.1"/>
    </source>
</evidence>
<dbReference type="PANTHER" id="PTHR21477">
    <property type="entry name" value="ZGC:172139"/>
    <property type="match status" value="1"/>
</dbReference>
<dbReference type="InterPro" id="IPR019141">
    <property type="entry name" value="DUF2045"/>
</dbReference>
<accession>Q9LQ67</accession>
<dbReference type="EMBL" id="AC009317">
    <property type="protein sequence ID" value="AAF79743.1"/>
    <property type="molecule type" value="Genomic_DNA"/>
</dbReference>
<dbReference type="PANTHER" id="PTHR21477:SF13">
    <property type="entry name" value="KIAA0930"/>
    <property type="match status" value="1"/>
</dbReference>
<reference key="2">
    <citation type="journal article" date="2000" name="Nature">
        <title>Sequence and analysis of chromosome 1 of the plant Arabidopsis thaliana.</title>
        <authorList>
            <person name="Theologis A."/>
            <person name="Ecker J.R."/>
            <person name="Palm C.J."/>
            <person name="Federspiel N.A."/>
            <person name="Kaul S."/>
            <person name="White O."/>
            <person name="Alonso J."/>
            <person name="Altafi H."/>
            <person name="Araujo R."/>
            <person name="Bowman C.L."/>
            <person name="Brooks S.Y."/>
            <person name="Buehler E."/>
            <person name="Chan A."/>
            <person name="Chao Q."/>
            <person name="Chen H."/>
            <person name="Cheuk R.F."/>
            <person name="Chin C.W."/>
            <person name="Chung M.K."/>
            <person name="Conn L."/>
            <person name="Conway A.B."/>
            <person name="Conway A.R."/>
            <person name="Creasy T.H."/>
            <person name="Dewar K."/>
            <person name="Dunn P."/>
            <person name="Etgu P."/>
            <person name="Feldblyum T.V."/>
            <person name="Feng J."/>
            <person name="Fong B."/>
            <person name="Fujii C.Y."/>
            <person name="Gill J.E."/>
            <person name="Goldsmith A.D."/>
            <person name="Haas B."/>
            <person name="Hansen N.F."/>
            <person name="Hughes B."/>
            <person name="Huizar L."/>
            <person name="Hunter J.L."/>
            <person name="Jenkins J."/>
            <person name="Johnson-Hopson C."/>
            <person name="Khan S."/>
            <person name="Khaykin E."/>
            <person name="Kim C.J."/>
            <person name="Koo H.L."/>
            <person name="Kremenetskaia I."/>
            <person name="Kurtz D.B."/>
            <person name="Kwan A."/>
            <person name="Lam B."/>
            <person name="Langin-Hooper S."/>
            <person name="Lee A."/>
            <person name="Lee J.M."/>
            <person name="Lenz C.A."/>
            <person name="Li J.H."/>
            <person name="Li Y."/>
            <person name="Lin X."/>
            <person name="Liu S.X."/>
            <person name="Liu Z.A."/>
            <person name="Luros J.S."/>
            <person name="Maiti R."/>
            <person name="Marziali A."/>
            <person name="Militscher J."/>
            <person name="Miranda M."/>
            <person name="Nguyen M."/>
            <person name="Nierman W.C."/>
            <person name="Osborne B.I."/>
            <person name="Pai G."/>
            <person name="Peterson J."/>
            <person name="Pham P.K."/>
            <person name="Rizzo M."/>
            <person name="Rooney T."/>
            <person name="Rowley D."/>
            <person name="Sakano H."/>
            <person name="Salzberg S.L."/>
            <person name="Schwartz J.R."/>
            <person name="Shinn P."/>
            <person name="Southwick A.M."/>
            <person name="Sun H."/>
            <person name="Tallon L.J."/>
            <person name="Tambunga G."/>
            <person name="Toriumi M.J."/>
            <person name="Town C.D."/>
            <person name="Utterback T."/>
            <person name="Van Aken S."/>
            <person name="Vaysberg M."/>
            <person name="Vysotskaia V.S."/>
            <person name="Walker M."/>
            <person name="Wu D."/>
            <person name="Yu G."/>
            <person name="Fraser C.M."/>
            <person name="Venter J.C."/>
            <person name="Davis R.W."/>
        </authorList>
    </citation>
    <scope>NUCLEOTIDE SEQUENCE [LARGE SCALE GENOMIC DNA]</scope>
    <source>
        <strain>cv. Columbia</strain>
    </source>
</reference>
<dbReference type="ExpressionAtlas" id="Q9LQ67">
    <property type="expression patterns" value="baseline and differential"/>
</dbReference>